<reference evidence="1 2" key="1">
    <citation type="submission" date="2015-10" db="EMBL/GenBank/DDBJ databases">
        <authorList>
            <person name="Gilbert D.G."/>
        </authorList>
    </citation>
    <scope>NUCLEOTIDE SEQUENCE [LARGE SCALE GENOMIC DNA]</scope>
    <source>
        <strain evidence="1 2">ChDC F311</strain>
    </source>
</reference>
<name>A0A101K5W9_FUSNC</name>
<dbReference type="Pfam" id="PF09684">
    <property type="entry name" value="Tail_P2_I"/>
    <property type="match status" value="1"/>
</dbReference>
<comment type="caution">
    <text evidence="1">The sequence shown here is derived from an EMBL/GenBank/DDBJ whole genome shotgun (WGS) entry which is preliminary data.</text>
</comment>
<evidence type="ECO:0000313" key="1">
    <source>
        <dbReference type="EMBL" id="KUL98048.1"/>
    </source>
</evidence>
<dbReference type="InterPro" id="IPR006521">
    <property type="entry name" value="Tail_protein_I"/>
</dbReference>
<sequence length="217" mass="25240">MKEQNFIYDVTNIRDLAPDILKNDKKYKIVLTVIDALISKHIVANITYLEFLERIDTMEEKEIDLVAKELSVDFYDFSMSIEEKRKACKLSFQIHSIKGTNKAIQDVLNIFYEKANILEFPEFNGENGTFKIEIMGTTKSNLNIMIDRVEKTKKKSQHLTGITFKNNSVSPLYMATHMRYGTKVILYPQPSYFYLNNLNLVNKNGKYTLEKRGERNG</sequence>
<dbReference type="AlphaFoldDB" id="A0A101K5W9"/>
<dbReference type="EMBL" id="LMVH01000001">
    <property type="protein sequence ID" value="KUL98048.1"/>
    <property type="molecule type" value="Genomic_DNA"/>
</dbReference>
<dbReference type="OrthoDB" id="90759at2"/>
<dbReference type="NCBIfam" id="TIGR01634">
    <property type="entry name" value="tail_P2_I"/>
    <property type="match status" value="1"/>
</dbReference>
<proteinExistence type="predicted"/>
<accession>A0A101K5W9</accession>
<evidence type="ECO:0000313" key="2">
    <source>
        <dbReference type="Proteomes" id="UP000054800"/>
    </source>
</evidence>
<organism evidence="1 2">
    <name type="scientific">Fusobacterium nucleatum subsp. nucleatum</name>
    <dbReference type="NCBI Taxonomy" id="76856"/>
    <lineage>
        <taxon>Bacteria</taxon>
        <taxon>Fusobacteriati</taxon>
        <taxon>Fusobacteriota</taxon>
        <taxon>Fusobacteriia</taxon>
        <taxon>Fusobacteriales</taxon>
        <taxon>Fusobacteriaceae</taxon>
        <taxon>Fusobacterium</taxon>
    </lineage>
</organism>
<gene>
    <name evidence="1" type="ORF">RO03_00465</name>
</gene>
<dbReference type="Proteomes" id="UP000054800">
    <property type="component" value="Unassembled WGS sequence"/>
</dbReference>
<dbReference type="RefSeq" id="WP_059222346.1">
    <property type="nucleotide sequence ID" value="NZ_LMVH01000001.1"/>
</dbReference>
<protein>
    <submittedName>
        <fullName evidence="1">Phage tail protein</fullName>
    </submittedName>
</protein>